<sequence length="600" mass="64226">MIKTGPLTTVASLIQVSPAAIPRTSSPARAGRLRSAAVALLLLAQAALAGAVELSASVDRKKITLEDSVTLTIRINEQSSSGRPDFSELGADFELLSAPSERSQYQVINGRVSSFTQWQIQLAPKRVGKLLIPSFEYRGAFSDAIEITVLDPVAGRRGNQADIFLEAEIGKSAVYVQEQLILNVRLFTSVTLQSVKSQDIRLPGARVEEIADHRYQRNMAGKTYAVVESVYAVFPQSSGELTIPALTWSVTTAGNRSSFFGPSGGSIKRLRSQPLNVEVRPRPATYPADQPWLPAEDVALVQSWNRNPDAFTVGEPITRTLELSARGLTAAQLPPLPAGNIDSIKVYPEQPQSEDFKSADGIRGVRVESQALVPTQPGQVTLPAVVVTWWDTANDRQREITLPPQVIDVAPAAATGTVAAMTPAATAPAPGSTVAAPITTAGSLWAWQVATALSALLALLFAWLWRRAAGPQSAAPADTPRGNAVDTEAKAFQQLRATCSNGEPRAIRRALLQWAQLYWQEPHLTRIADLAARLADDEASACCAELEALLYAENSGSGNVRQLCNTLLACLARLRAQRPAAAKASRRGADPALPELYAAG</sequence>
<keyword evidence="1" id="KW-1133">Transmembrane helix</keyword>
<dbReference type="InterPro" id="IPR057699">
    <property type="entry name" value="DUF7939"/>
</dbReference>
<proteinExistence type="predicted"/>
<evidence type="ECO:0000259" key="2">
    <source>
        <dbReference type="Pfam" id="PF25607"/>
    </source>
</evidence>
<dbReference type="OrthoDB" id="5293418at2"/>
<dbReference type="InterPro" id="IPR025738">
    <property type="entry name" value="BatD"/>
</dbReference>
<organism evidence="3 4">
    <name type="scientific">Exilibacterium tricleocarpae</name>
    <dbReference type="NCBI Taxonomy" id="2591008"/>
    <lineage>
        <taxon>Bacteria</taxon>
        <taxon>Pseudomonadati</taxon>
        <taxon>Pseudomonadota</taxon>
        <taxon>Gammaproteobacteria</taxon>
        <taxon>Cellvibrionales</taxon>
        <taxon>Cellvibrionaceae</taxon>
        <taxon>Exilibacterium</taxon>
    </lineage>
</organism>
<dbReference type="Pfam" id="PF25607">
    <property type="entry name" value="DUF7939"/>
    <property type="match status" value="1"/>
</dbReference>
<evidence type="ECO:0000256" key="1">
    <source>
        <dbReference type="SAM" id="Phobius"/>
    </source>
</evidence>
<accession>A0A545TUV2</accession>
<dbReference type="PANTHER" id="PTHR40940">
    <property type="entry name" value="PROTEIN BATD-RELATED"/>
    <property type="match status" value="1"/>
</dbReference>
<reference evidence="3 4" key="1">
    <citation type="submission" date="2019-06" db="EMBL/GenBank/DDBJ databases">
        <title>Whole genome sequence for Cellvibrionaceae sp. R142.</title>
        <authorList>
            <person name="Wang G."/>
        </authorList>
    </citation>
    <scope>NUCLEOTIDE SEQUENCE [LARGE SCALE GENOMIC DNA]</scope>
    <source>
        <strain evidence="3 4">R142</strain>
    </source>
</reference>
<dbReference type="Proteomes" id="UP000319732">
    <property type="component" value="Unassembled WGS sequence"/>
</dbReference>
<dbReference type="AlphaFoldDB" id="A0A545TUV2"/>
<evidence type="ECO:0000313" key="4">
    <source>
        <dbReference type="Proteomes" id="UP000319732"/>
    </source>
</evidence>
<gene>
    <name evidence="3" type="ORF">FKG94_09890</name>
</gene>
<keyword evidence="1" id="KW-0472">Membrane</keyword>
<evidence type="ECO:0000313" key="3">
    <source>
        <dbReference type="EMBL" id="TQV80998.1"/>
    </source>
</evidence>
<feature type="domain" description="DUF7939" evidence="2">
    <location>
        <begin position="488"/>
        <end position="571"/>
    </location>
</feature>
<protein>
    <submittedName>
        <fullName evidence="3">Protein BatD</fullName>
    </submittedName>
</protein>
<keyword evidence="4" id="KW-1185">Reference proteome</keyword>
<dbReference type="Pfam" id="PF13584">
    <property type="entry name" value="BatD"/>
    <property type="match status" value="2"/>
</dbReference>
<dbReference type="PANTHER" id="PTHR40940:SF1">
    <property type="entry name" value="PROTEIN BATD"/>
    <property type="match status" value="1"/>
</dbReference>
<dbReference type="EMBL" id="VHSG01000009">
    <property type="protein sequence ID" value="TQV80998.1"/>
    <property type="molecule type" value="Genomic_DNA"/>
</dbReference>
<name>A0A545TUV2_9GAMM</name>
<keyword evidence="1" id="KW-0812">Transmembrane</keyword>
<comment type="caution">
    <text evidence="3">The sequence shown here is derived from an EMBL/GenBank/DDBJ whole genome shotgun (WGS) entry which is preliminary data.</text>
</comment>
<feature type="transmembrane region" description="Helical" evidence="1">
    <location>
        <begin position="445"/>
        <end position="465"/>
    </location>
</feature>